<keyword evidence="2" id="KW-1185">Reference proteome</keyword>
<organism evidence="1 2">
    <name type="scientific">Psilocybe cf. subviscida</name>
    <dbReference type="NCBI Taxonomy" id="2480587"/>
    <lineage>
        <taxon>Eukaryota</taxon>
        <taxon>Fungi</taxon>
        <taxon>Dikarya</taxon>
        <taxon>Basidiomycota</taxon>
        <taxon>Agaricomycotina</taxon>
        <taxon>Agaricomycetes</taxon>
        <taxon>Agaricomycetidae</taxon>
        <taxon>Agaricales</taxon>
        <taxon>Agaricineae</taxon>
        <taxon>Strophariaceae</taxon>
        <taxon>Psilocybe</taxon>
    </lineage>
</organism>
<reference evidence="1 2" key="1">
    <citation type="journal article" date="2020" name="ISME J.">
        <title>Uncovering the hidden diversity of litter-decomposition mechanisms in mushroom-forming fungi.</title>
        <authorList>
            <person name="Floudas D."/>
            <person name="Bentzer J."/>
            <person name="Ahren D."/>
            <person name="Johansson T."/>
            <person name="Persson P."/>
            <person name="Tunlid A."/>
        </authorList>
    </citation>
    <scope>NUCLEOTIDE SEQUENCE [LARGE SCALE GENOMIC DNA]</scope>
    <source>
        <strain evidence="1 2">CBS 101986</strain>
    </source>
</reference>
<evidence type="ECO:0000313" key="2">
    <source>
        <dbReference type="Proteomes" id="UP000567179"/>
    </source>
</evidence>
<protein>
    <submittedName>
        <fullName evidence="1">Uncharacterized protein</fullName>
    </submittedName>
</protein>
<dbReference type="OrthoDB" id="79452at2759"/>
<proteinExistence type="predicted"/>
<comment type="caution">
    <text evidence="1">The sequence shown here is derived from an EMBL/GenBank/DDBJ whole genome shotgun (WGS) entry which is preliminary data.</text>
</comment>
<sequence>MYQLDQLDFEKRERARAMFIMIGELNVRRGEKGFVRAFLLSSIAFNHKFTSTWIFSPSAVFGEPIRAASIYASVPVVVTRGEYEIFIIVVKTVEELYRMSIH</sequence>
<dbReference type="AlphaFoldDB" id="A0A8H5BAC2"/>
<gene>
    <name evidence="1" type="ORF">D9619_010873</name>
</gene>
<evidence type="ECO:0000313" key="1">
    <source>
        <dbReference type="EMBL" id="KAF5318773.1"/>
    </source>
</evidence>
<dbReference type="Proteomes" id="UP000567179">
    <property type="component" value="Unassembled WGS sequence"/>
</dbReference>
<accession>A0A8H5BAC2</accession>
<dbReference type="EMBL" id="JAACJJ010000030">
    <property type="protein sequence ID" value="KAF5318773.1"/>
    <property type="molecule type" value="Genomic_DNA"/>
</dbReference>
<name>A0A8H5BAC2_9AGAR</name>